<evidence type="ECO:0000256" key="4">
    <source>
        <dbReference type="ARBA" id="ARBA00022801"/>
    </source>
</evidence>
<dbReference type="InterPro" id="IPR004236">
    <property type="entry name" value="Pept_S1_alpha_lytic"/>
</dbReference>
<evidence type="ECO:0000256" key="10">
    <source>
        <dbReference type="SAM" id="SignalP"/>
    </source>
</evidence>
<evidence type="ECO:0000256" key="2">
    <source>
        <dbReference type="ARBA" id="ARBA00022670"/>
    </source>
</evidence>
<feature type="domain" description="Peptidase S1A alpha-lytic prodomain" evidence="11">
    <location>
        <begin position="125"/>
        <end position="179"/>
    </location>
</feature>
<dbReference type="AlphaFoldDB" id="A0A5Q3Q5S1"/>
<dbReference type="PRINTS" id="PR00861">
    <property type="entry name" value="ALYTICPTASE"/>
</dbReference>
<keyword evidence="5" id="KW-0720">Serine protease</keyword>
<dbReference type="Gene3D" id="3.30.300.50">
    <property type="match status" value="2"/>
</dbReference>
<keyword evidence="3 10" id="KW-0732">Signal</keyword>
<evidence type="ECO:0000256" key="1">
    <source>
        <dbReference type="ARBA" id="ARBA00007664"/>
    </source>
</evidence>
<dbReference type="SUPFAM" id="SSF50494">
    <property type="entry name" value="Trypsin-like serine proteases"/>
    <property type="match status" value="1"/>
</dbReference>
<evidence type="ECO:0000256" key="3">
    <source>
        <dbReference type="ARBA" id="ARBA00022729"/>
    </source>
</evidence>
<dbReference type="InterPro" id="IPR037295">
    <property type="entry name" value="Alpha-lytic_protease_prodomain"/>
</dbReference>
<reference evidence="13" key="1">
    <citation type="submission" date="2019-11" db="EMBL/GenBank/DDBJ databases">
        <title>The complete genome sequence of Saccharopolyspora sp. E2A.</title>
        <authorList>
            <person name="Zhang G."/>
        </authorList>
    </citation>
    <scope>NUCLEOTIDE SEQUENCE [LARGE SCALE GENOMIC DNA]</scope>
    <source>
        <strain evidence="13">E2A</strain>
    </source>
</reference>
<accession>A0A5Q3Q5S1</accession>
<dbReference type="GO" id="GO:0006508">
    <property type="term" value="P:proteolysis"/>
    <property type="evidence" value="ECO:0007669"/>
    <property type="project" value="UniProtKB-KW"/>
</dbReference>
<organism evidence="12 13">
    <name type="scientific">Allosaccharopolyspora coralli</name>
    <dbReference type="NCBI Taxonomy" id="2665642"/>
    <lineage>
        <taxon>Bacteria</taxon>
        <taxon>Bacillati</taxon>
        <taxon>Actinomycetota</taxon>
        <taxon>Actinomycetes</taxon>
        <taxon>Pseudonocardiales</taxon>
        <taxon>Pseudonocardiaceae</taxon>
        <taxon>Allosaccharopolyspora</taxon>
    </lineage>
</organism>
<comment type="similarity">
    <text evidence="1">Belongs to the peptidase S1 family.</text>
</comment>
<keyword evidence="4" id="KW-0378">Hydrolase</keyword>
<dbReference type="KEGG" id="sace:GIY23_02125"/>
<dbReference type="Proteomes" id="UP000371041">
    <property type="component" value="Chromosome"/>
</dbReference>
<feature type="chain" id="PRO_5024407847" evidence="10">
    <location>
        <begin position="30"/>
        <end position="378"/>
    </location>
</feature>
<dbReference type="CDD" id="cd21112">
    <property type="entry name" value="alphaLP-like"/>
    <property type="match status" value="1"/>
</dbReference>
<protein>
    <submittedName>
        <fullName evidence="12">S1 family peptidase</fullName>
    </submittedName>
</protein>
<dbReference type="Gene3D" id="2.40.10.10">
    <property type="entry name" value="Trypsin-like serine proteases"/>
    <property type="match status" value="2"/>
</dbReference>
<dbReference type="SUPFAM" id="SSF54806">
    <property type="entry name" value="Alpha-lytic protease prodomain"/>
    <property type="match status" value="2"/>
</dbReference>
<evidence type="ECO:0000256" key="6">
    <source>
        <dbReference type="ARBA" id="ARBA00023145"/>
    </source>
</evidence>
<gene>
    <name evidence="12" type="ORF">GIY23_02125</name>
</gene>
<dbReference type="InterPro" id="IPR001316">
    <property type="entry name" value="Pept_S1A_streptogrisin"/>
</dbReference>
<feature type="signal peptide" evidence="10">
    <location>
        <begin position="1"/>
        <end position="29"/>
    </location>
</feature>
<keyword evidence="7 9" id="KW-1015">Disulfide bond</keyword>
<keyword evidence="2" id="KW-0645">Protease</keyword>
<dbReference type="PIRSF" id="PIRSF001134">
    <property type="entry name" value="Streptogrisin"/>
    <property type="match status" value="1"/>
</dbReference>
<feature type="active site" description="Charge relay system" evidence="8">
    <location>
        <position position="227"/>
    </location>
</feature>
<evidence type="ECO:0000313" key="13">
    <source>
        <dbReference type="Proteomes" id="UP000371041"/>
    </source>
</evidence>
<evidence type="ECO:0000313" key="12">
    <source>
        <dbReference type="EMBL" id="QGK68514.1"/>
    </source>
</evidence>
<feature type="active site" description="Charge relay system" evidence="8">
    <location>
        <position position="332"/>
    </location>
</feature>
<dbReference type="RefSeq" id="WP_154075123.1">
    <property type="nucleotide sequence ID" value="NZ_CP045929.1"/>
</dbReference>
<dbReference type="GO" id="GO:0005576">
    <property type="term" value="C:extracellular region"/>
    <property type="evidence" value="ECO:0007669"/>
    <property type="project" value="InterPro"/>
</dbReference>
<dbReference type="Pfam" id="PF02983">
    <property type="entry name" value="Pro_Al_protease"/>
    <property type="match status" value="1"/>
</dbReference>
<evidence type="ECO:0000259" key="11">
    <source>
        <dbReference type="Pfam" id="PF02983"/>
    </source>
</evidence>
<evidence type="ECO:0000256" key="9">
    <source>
        <dbReference type="PIRSR" id="PIRSR001134-2"/>
    </source>
</evidence>
<sequence>MARRFVVRAAGTVIVAAGTVAALTMPATADQSSETSTTIPVEPSRLQAMQRDLGLTPQQAEQRLAGEAKANAADAALRDSLGAAFGGSHFDAETNRLVVGVTDAGRTNEVRAAGADAVVVDDSKRELDATADALSRHSDAASDGVTGWYVDSKSNQVVVTTAVGTAAEAAEFVRSSGADTSSVDVVESAESPRTYANVYGGDAYYMGSGGRCSVGFAVNGGFVTAGHCGTTGTSTSEPSGTFAGSSFPGDDFAFVRITAADVTQPLVNMYNGQGRAVSGSQEAAVGASVCRSGSTTGWYCGSIQSKNQTVRYPQGTVYGLTRTNVCAEPGDSGGSFISGNQAQGMTSGGSGNCSIGGTTYFQPVNEALSRLGVSLKTY</sequence>
<dbReference type="InterPro" id="IPR043504">
    <property type="entry name" value="Peptidase_S1_PA_chymotrypsin"/>
</dbReference>
<keyword evidence="6" id="KW-0865">Zymogen</keyword>
<keyword evidence="13" id="KW-1185">Reference proteome</keyword>
<dbReference type="InterPro" id="IPR035070">
    <property type="entry name" value="Streptogrisin_prodomain"/>
</dbReference>
<feature type="disulfide bond" evidence="9">
    <location>
        <begin position="212"/>
        <end position="228"/>
    </location>
</feature>
<dbReference type="GO" id="GO:0004252">
    <property type="term" value="F:serine-type endopeptidase activity"/>
    <property type="evidence" value="ECO:0007669"/>
    <property type="project" value="InterPro"/>
</dbReference>
<name>A0A5Q3Q5S1_9PSEU</name>
<evidence type="ECO:0000256" key="5">
    <source>
        <dbReference type="ARBA" id="ARBA00022825"/>
    </source>
</evidence>
<proteinExistence type="inferred from homology"/>
<feature type="disulfide bond" evidence="9">
    <location>
        <begin position="290"/>
        <end position="300"/>
    </location>
</feature>
<feature type="active site" description="Charge relay system" evidence="8">
    <location>
        <position position="251"/>
    </location>
</feature>
<evidence type="ECO:0000256" key="7">
    <source>
        <dbReference type="ARBA" id="ARBA00023157"/>
    </source>
</evidence>
<dbReference type="EMBL" id="CP045929">
    <property type="protein sequence ID" value="QGK68514.1"/>
    <property type="molecule type" value="Genomic_DNA"/>
</dbReference>
<feature type="disulfide bond" evidence="9">
    <location>
        <begin position="326"/>
        <end position="353"/>
    </location>
</feature>
<dbReference type="InterPro" id="IPR009003">
    <property type="entry name" value="Peptidase_S1_PA"/>
</dbReference>
<evidence type="ECO:0000256" key="8">
    <source>
        <dbReference type="PIRSR" id="PIRSR001134-1"/>
    </source>
</evidence>